<evidence type="ECO:0000256" key="7">
    <source>
        <dbReference type="ARBA" id="ARBA00023004"/>
    </source>
</evidence>
<sequence length="408" mass="44513">MPTWTSEAADSRAASRTDRVPDAIRQEIAARAAAEGFEAFGVTRPEALGAAGDRFRSFLALGRHGRMDWLAAKADWRAAPRAMWPQVRSIVMVGANYGPAEDPLARLQHSEQAAISVYAQGDDYHDVLKKRLKRLGRWMAGRFDCDLKVFVDTAAVLEKPLAAAAGIGWQGKHTNLVSRRFGSWLFLGALYTDLDLPPDESHRDACGSCRRCLEVCPTDAFPAPYQLDARACLSYLTIEQDGPIPRRYRRAMGNRIYGCDDCLAVCPWNRFAQQASEAALQARTALHAPRLTELATLDDAGFRALFRKTAVKRIGRDRFVRNVAVALGNMRADSADRPAAIAALRRLLDDAAAPVRAMAVWALAEHLGAAGMAAEAAVRARDPEPMVRAEWADALGDTHSLGGATSTC</sequence>
<feature type="binding site" evidence="9">
    <location>
        <begin position="259"/>
        <end position="260"/>
    </location>
    <ligand>
        <name>cob(II)alamin</name>
        <dbReference type="ChEBI" id="CHEBI:16304"/>
    </ligand>
</feature>
<gene>
    <name evidence="9 11" type="primary">queG</name>
    <name evidence="11" type="ORF">ACFOGJ_24530</name>
</gene>
<comment type="subcellular location">
    <subcellularLocation>
        <location evidence="9">Cytoplasm</location>
    </subcellularLocation>
</comment>
<evidence type="ECO:0000256" key="5">
    <source>
        <dbReference type="ARBA" id="ARBA00022785"/>
    </source>
</evidence>
<accession>A0ABV7L762</accession>
<evidence type="ECO:0000256" key="2">
    <source>
        <dbReference type="ARBA" id="ARBA00022490"/>
    </source>
</evidence>
<keyword evidence="7 9" id="KW-0408">Iron</keyword>
<comment type="caution">
    <text evidence="9">Lacks conserved residue(s) required for the propagation of feature annotation.</text>
</comment>
<protein>
    <recommendedName>
        <fullName evidence="9">Epoxyqueuosine reductase</fullName>
        <ecNumber evidence="9">1.17.99.6</ecNumber>
    </recommendedName>
    <alternativeName>
        <fullName evidence="9">Queuosine biosynthesis protein QueG</fullName>
    </alternativeName>
</protein>
<organism evidence="11 12">
    <name type="scientific">Marinibaculum pumilum</name>
    <dbReference type="NCBI Taxonomy" id="1766165"/>
    <lineage>
        <taxon>Bacteria</taxon>
        <taxon>Pseudomonadati</taxon>
        <taxon>Pseudomonadota</taxon>
        <taxon>Alphaproteobacteria</taxon>
        <taxon>Rhodospirillales</taxon>
        <taxon>Rhodospirillaceae</taxon>
        <taxon>Marinibaculum</taxon>
    </lineage>
</organism>
<comment type="pathway">
    <text evidence="9">tRNA modification; tRNA-queuosine biosynthesis.</text>
</comment>
<evidence type="ECO:0000256" key="3">
    <source>
        <dbReference type="ARBA" id="ARBA00022694"/>
    </source>
</evidence>
<feature type="binding site" evidence="9">
    <location>
        <position position="152"/>
    </location>
    <ligand>
        <name>cob(II)alamin</name>
        <dbReference type="ChEBI" id="CHEBI:16304"/>
    </ligand>
</feature>
<feature type="binding site" evidence="9">
    <location>
        <position position="234"/>
    </location>
    <ligand>
        <name>cob(II)alamin</name>
        <dbReference type="ChEBI" id="CHEBI:16304"/>
    </ligand>
</feature>
<dbReference type="PANTHER" id="PTHR30002">
    <property type="entry name" value="EPOXYQUEUOSINE REDUCTASE"/>
    <property type="match status" value="1"/>
</dbReference>
<feature type="binding site" evidence="9">
    <location>
        <position position="232"/>
    </location>
    <ligand>
        <name>[4Fe-4S] cluster</name>
        <dbReference type="ChEBI" id="CHEBI:49883"/>
        <label>2</label>
    </ligand>
</feature>
<keyword evidence="9" id="KW-0170">Cobalt</keyword>
<comment type="cofactor">
    <cofactor evidence="9">
        <name>[4Fe-4S] cluster</name>
        <dbReference type="ChEBI" id="CHEBI:49883"/>
    </cofactor>
    <text evidence="9">Binds 2 [4Fe-4S] clusters per monomer.</text>
</comment>
<dbReference type="Proteomes" id="UP001595528">
    <property type="component" value="Unassembled WGS sequence"/>
</dbReference>
<comment type="subunit">
    <text evidence="9">Monomer.</text>
</comment>
<keyword evidence="3 9" id="KW-0819">tRNA processing</keyword>
<name>A0ABV7L762_9PROT</name>
<evidence type="ECO:0000313" key="11">
    <source>
        <dbReference type="EMBL" id="MFC3230437.1"/>
    </source>
</evidence>
<feature type="binding site" evidence="9">
    <location>
        <position position="77"/>
    </location>
    <ligand>
        <name>cob(II)alamin</name>
        <dbReference type="ChEBI" id="CHEBI:16304"/>
    </ligand>
</feature>
<dbReference type="Gene3D" id="1.25.10.10">
    <property type="entry name" value="Leucine-rich Repeat Variant"/>
    <property type="match status" value="1"/>
</dbReference>
<feature type="binding site" evidence="9">
    <location>
        <position position="259"/>
    </location>
    <ligand>
        <name>[4Fe-4S] cluster</name>
        <dbReference type="ChEBI" id="CHEBI:49883"/>
        <label>2</label>
    </ligand>
</feature>
<keyword evidence="9" id="KW-0846">Cobalamin</keyword>
<dbReference type="Pfam" id="PF08331">
    <property type="entry name" value="QueG_DUF1730"/>
    <property type="match status" value="1"/>
</dbReference>
<feature type="binding site" evidence="9">
    <location>
        <position position="206"/>
    </location>
    <ligand>
        <name>[4Fe-4S] cluster</name>
        <dbReference type="ChEBI" id="CHEBI:49883"/>
        <label>1</label>
    </ligand>
</feature>
<dbReference type="InterPro" id="IPR017900">
    <property type="entry name" value="4Fe4S_Fe_S_CS"/>
</dbReference>
<feature type="binding site" evidence="9">
    <location>
        <position position="262"/>
    </location>
    <ligand>
        <name>[4Fe-4S] cluster</name>
        <dbReference type="ChEBI" id="CHEBI:49883"/>
        <label>2</label>
    </ligand>
</feature>
<dbReference type="SUPFAM" id="SSF48371">
    <property type="entry name" value="ARM repeat"/>
    <property type="match status" value="1"/>
</dbReference>
<keyword evidence="12" id="KW-1185">Reference proteome</keyword>
<dbReference type="PROSITE" id="PS00198">
    <property type="entry name" value="4FE4S_FER_1"/>
    <property type="match status" value="1"/>
</dbReference>
<dbReference type="NCBIfam" id="TIGR00276">
    <property type="entry name" value="tRNA epoxyqueuosine(34) reductase QueG"/>
    <property type="match status" value="1"/>
</dbReference>
<dbReference type="GO" id="GO:0052693">
    <property type="term" value="F:epoxyqueuosine reductase activity"/>
    <property type="evidence" value="ECO:0007669"/>
    <property type="project" value="UniProtKB-EC"/>
</dbReference>
<comment type="caution">
    <text evidence="11">The sequence shown here is derived from an EMBL/GenBank/DDBJ whole genome shotgun (WGS) entry which is preliminary data.</text>
</comment>
<comment type="catalytic activity">
    <reaction evidence="9">
        <text>epoxyqueuosine(34) in tRNA + AH2 = queuosine(34) in tRNA + A + H2O</text>
        <dbReference type="Rhea" id="RHEA:32159"/>
        <dbReference type="Rhea" id="RHEA-COMP:18571"/>
        <dbReference type="Rhea" id="RHEA-COMP:18582"/>
        <dbReference type="ChEBI" id="CHEBI:13193"/>
        <dbReference type="ChEBI" id="CHEBI:15377"/>
        <dbReference type="ChEBI" id="CHEBI:17499"/>
        <dbReference type="ChEBI" id="CHEBI:194431"/>
        <dbReference type="ChEBI" id="CHEBI:194443"/>
        <dbReference type="EC" id="1.17.99.6"/>
    </reaction>
</comment>
<dbReference type="InterPro" id="IPR016024">
    <property type="entry name" value="ARM-type_fold"/>
</dbReference>
<dbReference type="EMBL" id="JBHRTR010000046">
    <property type="protein sequence ID" value="MFC3230437.1"/>
    <property type="molecule type" value="Genomic_DNA"/>
</dbReference>
<feature type="binding site" evidence="9">
    <location>
        <position position="212"/>
    </location>
    <ligand>
        <name>[4Fe-4S] cluster</name>
        <dbReference type="ChEBI" id="CHEBI:49883"/>
        <label>1</label>
    </ligand>
</feature>
<dbReference type="InterPro" id="IPR017896">
    <property type="entry name" value="4Fe4S_Fe-S-bd"/>
</dbReference>
<dbReference type="InterPro" id="IPR004453">
    <property type="entry name" value="QueG"/>
</dbReference>
<comment type="function">
    <text evidence="9">Catalyzes the conversion of epoxyqueuosine (oQ) to queuosine (Q), which is a hypermodified base found in the wobble positions of tRNA(Asp), tRNA(Asn), tRNA(His) and tRNA(Tyr).</text>
</comment>
<dbReference type="SUPFAM" id="SSF54862">
    <property type="entry name" value="4Fe-4S ferredoxins"/>
    <property type="match status" value="1"/>
</dbReference>
<reference evidence="12" key="1">
    <citation type="journal article" date="2019" name="Int. J. Syst. Evol. Microbiol.">
        <title>The Global Catalogue of Microorganisms (GCM) 10K type strain sequencing project: providing services to taxonomists for standard genome sequencing and annotation.</title>
        <authorList>
            <consortium name="The Broad Institute Genomics Platform"/>
            <consortium name="The Broad Institute Genome Sequencing Center for Infectious Disease"/>
            <person name="Wu L."/>
            <person name="Ma J."/>
        </authorList>
    </citation>
    <scope>NUCLEOTIDE SEQUENCE [LARGE SCALE GENOMIC DNA]</scope>
    <source>
        <strain evidence="12">KCTC 42964</strain>
    </source>
</reference>
<feature type="active site" description="Proton donor" evidence="9">
    <location>
        <position position="152"/>
    </location>
</feature>
<evidence type="ECO:0000256" key="1">
    <source>
        <dbReference type="ARBA" id="ARBA00022485"/>
    </source>
</evidence>
<dbReference type="HAMAP" id="MF_00916">
    <property type="entry name" value="QueG"/>
    <property type="match status" value="1"/>
</dbReference>
<evidence type="ECO:0000256" key="8">
    <source>
        <dbReference type="ARBA" id="ARBA00023014"/>
    </source>
</evidence>
<feature type="binding site" evidence="9">
    <location>
        <position position="176"/>
    </location>
    <ligand>
        <name>cob(II)alamin</name>
        <dbReference type="ChEBI" id="CHEBI:16304"/>
    </ligand>
</feature>
<dbReference type="Pfam" id="PF13484">
    <property type="entry name" value="Fer4_16"/>
    <property type="match status" value="1"/>
</dbReference>
<evidence type="ECO:0000256" key="9">
    <source>
        <dbReference type="HAMAP-Rule" id="MF_00916"/>
    </source>
</evidence>
<evidence type="ECO:0000256" key="4">
    <source>
        <dbReference type="ARBA" id="ARBA00022723"/>
    </source>
</evidence>
<keyword evidence="1 9" id="KW-0004">4Fe-4S</keyword>
<proteinExistence type="inferred from homology"/>
<feature type="binding site" evidence="9">
    <location>
        <position position="266"/>
    </location>
    <ligand>
        <name>[4Fe-4S] cluster</name>
        <dbReference type="ChEBI" id="CHEBI:49883"/>
        <label>1</label>
    </ligand>
</feature>
<dbReference type="Gene3D" id="3.30.70.20">
    <property type="match status" value="1"/>
</dbReference>
<evidence type="ECO:0000259" key="10">
    <source>
        <dbReference type="PROSITE" id="PS51379"/>
    </source>
</evidence>
<keyword evidence="5 9" id="KW-0671">Queuosine biosynthesis</keyword>
<keyword evidence="4 9" id="KW-0479">Metal-binding</keyword>
<feature type="domain" description="4Fe-4S ferredoxin-type" evidence="10">
    <location>
        <begin position="197"/>
        <end position="226"/>
    </location>
</feature>
<keyword evidence="6 9" id="KW-0560">Oxidoreductase</keyword>
<dbReference type="PROSITE" id="PS51379">
    <property type="entry name" value="4FE4S_FER_2"/>
    <property type="match status" value="1"/>
</dbReference>
<keyword evidence="8 9" id="KW-0411">Iron-sulfur</keyword>
<dbReference type="EC" id="1.17.99.6" evidence="9"/>
<feature type="binding site" evidence="9">
    <location>
        <position position="216"/>
    </location>
    <ligand>
        <name>[4Fe-4S] cluster</name>
        <dbReference type="ChEBI" id="CHEBI:49883"/>
        <label>2</label>
    </ligand>
</feature>
<evidence type="ECO:0000313" key="12">
    <source>
        <dbReference type="Proteomes" id="UP001595528"/>
    </source>
</evidence>
<dbReference type="PANTHER" id="PTHR30002:SF4">
    <property type="entry name" value="EPOXYQUEUOSINE REDUCTASE"/>
    <property type="match status" value="1"/>
</dbReference>
<dbReference type="InterPro" id="IPR013542">
    <property type="entry name" value="QueG_DUF1730"/>
</dbReference>
<dbReference type="RefSeq" id="WP_379905606.1">
    <property type="nucleotide sequence ID" value="NZ_JBHRTR010000046.1"/>
</dbReference>
<feature type="binding site" evidence="9">
    <location>
        <position position="187"/>
    </location>
    <ligand>
        <name>cob(II)alamin</name>
        <dbReference type="ChEBI" id="CHEBI:16304"/>
    </ligand>
</feature>
<dbReference type="InterPro" id="IPR011989">
    <property type="entry name" value="ARM-like"/>
</dbReference>
<comment type="similarity">
    <text evidence="9">Belongs to the QueG family.</text>
</comment>
<feature type="binding site" evidence="9">
    <location>
        <position position="209"/>
    </location>
    <ligand>
        <name>[4Fe-4S] cluster</name>
        <dbReference type="ChEBI" id="CHEBI:49883"/>
        <label>1</label>
    </ligand>
</feature>
<comment type="cofactor">
    <cofactor evidence="9">
        <name>cob(II)alamin</name>
        <dbReference type="ChEBI" id="CHEBI:16304"/>
    </cofactor>
</comment>
<evidence type="ECO:0000256" key="6">
    <source>
        <dbReference type="ARBA" id="ARBA00023002"/>
    </source>
</evidence>
<keyword evidence="2 9" id="KW-0963">Cytoplasm</keyword>